<dbReference type="EMBL" id="JBBNAF010000007">
    <property type="protein sequence ID" value="KAK9128825.1"/>
    <property type="molecule type" value="Genomic_DNA"/>
</dbReference>
<feature type="transmembrane region" description="Helical" evidence="1">
    <location>
        <begin position="21"/>
        <end position="42"/>
    </location>
</feature>
<organism evidence="2 3">
    <name type="scientific">Stephania yunnanensis</name>
    <dbReference type="NCBI Taxonomy" id="152371"/>
    <lineage>
        <taxon>Eukaryota</taxon>
        <taxon>Viridiplantae</taxon>
        <taxon>Streptophyta</taxon>
        <taxon>Embryophyta</taxon>
        <taxon>Tracheophyta</taxon>
        <taxon>Spermatophyta</taxon>
        <taxon>Magnoliopsida</taxon>
        <taxon>Ranunculales</taxon>
        <taxon>Menispermaceae</taxon>
        <taxon>Menispermoideae</taxon>
        <taxon>Cissampelideae</taxon>
        <taxon>Stephania</taxon>
    </lineage>
</organism>
<evidence type="ECO:0000313" key="3">
    <source>
        <dbReference type="Proteomes" id="UP001420932"/>
    </source>
</evidence>
<comment type="caution">
    <text evidence="2">The sequence shown here is derived from an EMBL/GenBank/DDBJ whole genome shotgun (WGS) entry which is preliminary data.</text>
</comment>
<reference evidence="2 3" key="1">
    <citation type="submission" date="2024-01" db="EMBL/GenBank/DDBJ databases">
        <title>Genome assemblies of Stephania.</title>
        <authorList>
            <person name="Yang L."/>
        </authorList>
    </citation>
    <scope>NUCLEOTIDE SEQUENCE [LARGE SCALE GENOMIC DNA]</scope>
    <source>
        <strain evidence="2">YNDBR</strain>
        <tissue evidence="2">Leaf</tissue>
    </source>
</reference>
<dbReference type="Proteomes" id="UP001420932">
    <property type="component" value="Unassembled WGS sequence"/>
</dbReference>
<keyword evidence="3" id="KW-1185">Reference proteome</keyword>
<name>A0AAP0J875_9MAGN</name>
<protein>
    <submittedName>
        <fullName evidence="2">Uncharacterized protein</fullName>
    </submittedName>
</protein>
<keyword evidence="1" id="KW-0812">Transmembrane</keyword>
<gene>
    <name evidence="2" type="ORF">Syun_017622</name>
</gene>
<proteinExistence type="predicted"/>
<dbReference type="AlphaFoldDB" id="A0AAP0J875"/>
<keyword evidence="1" id="KW-1133">Transmembrane helix</keyword>
<evidence type="ECO:0000256" key="1">
    <source>
        <dbReference type="SAM" id="Phobius"/>
    </source>
</evidence>
<accession>A0AAP0J875</accession>
<evidence type="ECO:0000313" key="2">
    <source>
        <dbReference type="EMBL" id="KAK9128825.1"/>
    </source>
</evidence>
<keyword evidence="1" id="KW-0472">Membrane</keyword>
<sequence>MKFPPVQGIIHHQTCKLKISRYVVMVFLSSSAMLKVGGSVSFPLTMLSFLGYHDHGIHDCSK</sequence>